<keyword evidence="8" id="KW-1185">Reference proteome</keyword>
<dbReference type="CDD" id="cd03010">
    <property type="entry name" value="TlpA_like_DsbE"/>
    <property type="match status" value="1"/>
</dbReference>
<dbReference type="InterPro" id="IPR013740">
    <property type="entry name" value="Redoxin"/>
</dbReference>
<reference evidence="7 8" key="1">
    <citation type="submission" date="2016-02" db="EMBL/GenBank/DDBJ databases">
        <title>Complete Genome of H5569, the type strain of the newly described species Haematospirillium jordaniae.</title>
        <authorList>
            <person name="Nicholson A.C."/>
            <person name="Humrighouse B.W."/>
            <person name="Loparov V."/>
            <person name="McQuiston J.R."/>
        </authorList>
    </citation>
    <scope>NUCLEOTIDE SEQUENCE [LARGE SCALE GENOMIC DNA]</scope>
    <source>
        <strain evidence="7 8">H5569</strain>
    </source>
</reference>
<dbReference type="PANTHER" id="PTHR42852">
    <property type="entry name" value="THIOL:DISULFIDE INTERCHANGE PROTEIN DSBE"/>
    <property type="match status" value="1"/>
</dbReference>
<dbReference type="AlphaFoldDB" id="A0A143DG24"/>
<dbReference type="InterPro" id="IPR004799">
    <property type="entry name" value="Periplasmic_diS_OxRdtase_DsbE"/>
</dbReference>
<gene>
    <name evidence="7" type="ORF">AY555_03260</name>
</gene>
<protein>
    <submittedName>
        <fullName evidence="7">Thiol:disulfide interchange protein</fullName>
    </submittedName>
</protein>
<dbReference type="KEGG" id="hjo:AY555_03260"/>
<sequence>MRKVIIFAPTLLFVALVGLFASRLNKDPSALPSVLLDTPVASFSLDALPGRDRPLSSAMLQGQVSLLNVFGSWCVACREEHSFLMSLKAQGDVPVHGINWRERNPADGMRWLEKHGDPYDRVGQDPDSRAAIALGVTGAPETFVIDASGVIRYRYAGVLTPEVWASTLKPLIEHLRHVEGPVS</sequence>
<evidence type="ECO:0000313" key="7">
    <source>
        <dbReference type="EMBL" id="AMW35509.1"/>
    </source>
</evidence>
<dbReference type="NCBIfam" id="TIGR00385">
    <property type="entry name" value="dsbE"/>
    <property type="match status" value="1"/>
</dbReference>
<dbReference type="PROSITE" id="PS00194">
    <property type="entry name" value="THIOREDOXIN_1"/>
    <property type="match status" value="1"/>
</dbReference>
<keyword evidence="4" id="KW-1015">Disulfide bond</keyword>
<dbReference type="Pfam" id="PF08534">
    <property type="entry name" value="Redoxin"/>
    <property type="match status" value="1"/>
</dbReference>
<keyword evidence="5" id="KW-0676">Redox-active center</keyword>
<dbReference type="InterPro" id="IPR050553">
    <property type="entry name" value="Thioredoxin_ResA/DsbE_sf"/>
</dbReference>
<keyword evidence="3" id="KW-0201">Cytochrome c-type biogenesis</keyword>
<organism evidence="7 8">
    <name type="scientific">Haematospirillum jordaniae</name>
    <dbReference type="NCBI Taxonomy" id="1549855"/>
    <lineage>
        <taxon>Bacteria</taxon>
        <taxon>Pseudomonadati</taxon>
        <taxon>Pseudomonadota</taxon>
        <taxon>Alphaproteobacteria</taxon>
        <taxon>Rhodospirillales</taxon>
        <taxon>Novispirillaceae</taxon>
        <taxon>Haematospirillum</taxon>
    </lineage>
</organism>
<dbReference type="STRING" id="1549855.AY555_03260"/>
<comment type="subcellular location">
    <subcellularLocation>
        <location evidence="1">Cell envelope</location>
    </subcellularLocation>
</comment>
<dbReference type="SUPFAM" id="SSF52833">
    <property type="entry name" value="Thioredoxin-like"/>
    <property type="match status" value="1"/>
</dbReference>
<proteinExistence type="inferred from homology"/>
<comment type="similarity">
    <text evidence="2">Belongs to the thioredoxin family. DsbE subfamily.</text>
</comment>
<evidence type="ECO:0000259" key="6">
    <source>
        <dbReference type="PROSITE" id="PS51352"/>
    </source>
</evidence>
<dbReference type="EMBL" id="CP014525">
    <property type="protein sequence ID" value="AMW35509.1"/>
    <property type="molecule type" value="Genomic_DNA"/>
</dbReference>
<dbReference type="Proteomes" id="UP000076066">
    <property type="component" value="Chromosome"/>
</dbReference>
<dbReference type="GO" id="GO:0015036">
    <property type="term" value="F:disulfide oxidoreductase activity"/>
    <property type="evidence" value="ECO:0007669"/>
    <property type="project" value="InterPro"/>
</dbReference>
<dbReference type="PROSITE" id="PS51352">
    <property type="entry name" value="THIOREDOXIN_2"/>
    <property type="match status" value="1"/>
</dbReference>
<dbReference type="GO" id="GO:0030288">
    <property type="term" value="C:outer membrane-bounded periplasmic space"/>
    <property type="evidence" value="ECO:0007669"/>
    <property type="project" value="InterPro"/>
</dbReference>
<accession>A0A143DG24</accession>
<evidence type="ECO:0000256" key="3">
    <source>
        <dbReference type="ARBA" id="ARBA00022748"/>
    </source>
</evidence>
<dbReference type="PANTHER" id="PTHR42852:SF6">
    <property type="entry name" value="THIOL:DISULFIDE INTERCHANGE PROTEIN DSBE"/>
    <property type="match status" value="1"/>
</dbReference>
<evidence type="ECO:0000256" key="4">
    <source>
        <dbReference type="ARBA" id="ARBA00023157"/>
    </source>
</evidence>
<dbReference type="InterPro" id="IPR013766">
    <property type="entry name" value="Thioredoxin_domain"/>
</dbReference>
<dbReference type="GO" id="GO:0017004">
    <property type="term" value="P:cytochrome complex assembly"/>
    <property type="evidence" value="ECO:0007669"/>
    <property type="project" value="UniProtKB-KW"/>
</dbReference>
<dbReference type="InterPro" id="IPR017937">
    <property type="entry name" value="Thioredoxin_CS"/>
</dbReference>
<name>A0A143DG24_9PROT</name>
<evidence type="ECO:0000313" key="8">
    <source>
        <dbReference type="Proteomes" id="UP000076066"/>
    </source>
</evidence>
<feature type="domain" description="Thioredoxin" evidence="6">
    <location>
        <begin position="34"/>
        <end position="173"/>
    </location>
</feature>
<dbReference type="InterPro" id="IPR036249">
    <property type="entry name" value="Thioredoxin-like_sf"/>
</dbReference>
<dbReference type="Gene3D" id="3.40.30.10">
    <property type="entry name" value="Glutaredoxin"/>
    <property type="match status" value="1"/>
</dbReference>
<evidence type="ECO:0000256" key="5">
    <source>
        <dbReference type="ARBA" id="ARBA00023284"/>
    </source>
</evidence>
<evidence type="ECO:0000256" key="2">
    <source>
        <dbReference type="ARBA" id="ARBA00007758"/>
    </source>
</evidence>
<evidence type="ECO:0000256" key="1">
    <source>
        <dbReference type="ARBA" id="ARBA00004196"/>
    </source>
</evidence>